<dbReference type="Pfam" id="PF01797">
    <property type="entry name" value="Y1_Tnp"/>
    <property type="match status" value="1"/>
</dbReference>
<dbReference type="PANTHER" id="PTHR33360">
    <property type="entry name" value="TRANSPOSASE FOR INSERTION SEQUENCE ELEMENT IS200"/>
    <property type="match status" value="1"/>
</dbReference>
<dbReference type="InterPro" id="IPR036515">
    <property type="entry name" value="Transposase_17_sf"/>
</dbReference>
<sequence length="142" mass="16833">MDYRYGSPTVFQIEYHFVWVTKYRYKVLTGEVGMRVRELVRQTCEAFEIRIVSGVVSQDHVHILVSCPPTLAPSEIMRRLKGRTASKLFEEFAHLKKRYWGQHFWGRGYFCATVGQLTEEMIKAYLEHHFEPNPDDNFRIDN</sequence>
<keyword evidence="3" id="KW-1185">Reference proteome</keyword>
<proteinExistence type="predicted"/>
<protein>
    <submittedName>
        <fullName evidence="2">Transposase</fullName>
    </submittedName>
</protein>
<dbReference type="GO" id="GO:0003677">
    <property type="term" value="F:DNA binding"/>
    <property type="evidence" value="ECO:0007669"/>
    <property type="project" value="InterPro"/>
</dbReference>
<dbReference type="RefSeq" id="WP_074018900.1">
    <property type="nucleotide sequence ID" value="NZ_CAWMWP010000054.1"/>
</dbReference>
<comment type="caution">
    <text evidence="2">The sequence shown here is derived from an EMBL/GenBank/DDBJ whole genome shotgun (WGS) entry which is preliminary data.</text>
</comment>
<evidence type="ECO:0000313" key="2">
    <source>
        <dbReference type="EMBL" id="OKP08506.1"/>
    </source>
</evidence>
<dbReference type="GO" id="GO:0006313">
    <property type="term" value="P:DNA transposition"/>
    <property type="evidence" value="ECO:0007669"/>
    <property type="project" value="InterPro"/>
</dbReference>
<evidence type="ECO:0000259" key="1">
    <source>
        <dbReference type="SMART" id="SM01321"/>
    </source>
</evidence>
<dbReference type="SUPFAM" id="SSF143422">
    <property type="entry name" value="Transposase IS200-like"/>
    <property type="match status" value="1"/>
</dbReference>
<dbReference type="SMART" id="SM01321">
    <property type="entry name" value="Y1_Tnp"/>
    <property type="match status" value="1"/>
</dbReference>
<dbReference type="OrthoDB" id="9798161at2"/>
<dbReference type="EMBL" id="MKGR01000003">
    <property type="protein sequence ID" value="OKP08506.1"/>
    <property type="molecule type" value="Genomic_DNA"/>
</dbReference>
<name>A0A1Q5U7R8_9GAMM</name>
<organism evidence="2 3">
    <name type="scientific">Xenorhabdus thuongxuanensis</name>
    <dbReference type="NCBI Taxonomy" id="1873484"/>
    <lineage>
        <taxon>Bacteria</taxon>
        <taxon>Pseudomonadati</taxon>
        <taxon>Pseudomonadota</taxon>
        <taxon>Gammaproteobacteria</taxon>
        <taxon>Enterobacterales</taxon>
        <taxon>Morganellaceae</taxon>
        <taxon>Xenorhabdus</taxon>
    </lineage>
</organism>
<dbReference type="InterPro" id="IPR002686">
    <property type="entry name" value="Transposase_17"/>
</dbReference>
<dbReference type="AlphaFoldDB" id="A0A1Q5U7R8"/>
<dbReference type="PANTHER" id="PTHR33360:SF2">
    <property type="entry name" value="TRANSPOSASE FOR INSERTION SEQUENCE ELEMENT IS200"/>
    <property type="match status" value="1"/>
</dbReference>
<accession>A0A1Q5U7R8</accession>
<dbReference type="Gene3D" id="3.30.70.1290">
    <property type="entry name" value="Transposase IS200-like"/>
    <property type="match status" value="1"/>
</dbReference>
<feature type="domain" description="Transposase IS200-like" evidence="1">
    <location>
        <begin position="10"/>
        <end position="129"/>
    </location>
</feature>
<gene>
    <name evidence="2" type="ORF">Xentx_00716</name>
</gene>
<dbReference type="Proteomes" id="UP000186277">
    <property type="component" value="Unassembled WGS sequence"/>
</dbReference>
<reference evidence="2 3" key="1">
    <citation type="submission" date="2016-09" db="EMBL/GenBank/DDBJ databases">
        <title>Xenorhabdus thuongxuanensis sp. nov. and Xenorhabdus eapokensis sp. nov., isolated from Steinernema species.</title>
        <authorList>
            <person name="Kaempfer P."/>
            <person name="Tobias N.J."/>
            <person name="Phan Ke L."/>
            <person name="Bode H.B."/>
            <person name="Glaeser S.P."/>
        </authorList>
    </citation>
    <scope>NUCLEOTIDE SEQUENCE [LARGE SCALE GENOMIC DNA]</scope>
    <source>
        <strain evidence="2 3">30TX1</strain>
    </source>
</reference>
<dbReference type="NCBIfam" id="NF033573">
    <property type="entry name" value="transpos_IS200"/>
    <property type="match status" value="1"/>
</dbReference>
<dbReference type="GO" id="GO:0004803">
    <property type="term" value="F:transposase activity"/>
    <property type="evidence" value="ECO:0007669"/>
    <property type="project" value="InterPro"/>
</dbReference>
<evidence type="ECO:0000313" key="3">
    <source>
        <dbReference type="Proteomes" id="UP000186277"/>
    </source>
</evidence>